<protein>
    <submittedName>
        <fullName evidence="2">Uncharacterized protein</fullName>
    </submittedName>
</protein>
<evidence type="ECO:0000313" key="3">
    <source>
        <dbReference type="Proteomes" id="UP000000763"/>
    </source>
</evidence>
<name>Q2R517_ORYSJ</name>
<sequence>MGRLNPAYHRLACEFWPNCPFIDKFDSRHRPIDRSPVLMSFLLHFMYILCKRFAAGGDGRRGGSGGRPSARSGGRGGSGSGGGPRATSAGSRLPDPATSPTASPPIAYLLLHPIFGCLYRLGSNRIRQLLAPLSVLTSAVFVVPVGKTDIFVVFLTSTSNPIWDSVLCQFLFRWLTKVY</sequence>
<evidence type="ECO:0000313" key="2">
    <source>
        <dbReference type="EMBL" id="AAX95255.1"/>
    </source>
</evidence>
<feature type="compositionally biased region" description="Low complexity" evidence="1">
    <location>
        <begin position="85"/>
        <end position="99"/>
    </location>
</feature>
<gene>
    <name evidence="2" type="ordered locus">LOC_Os11g26560</name>
</gene>
<organism evidence="2 3">
    <name type="scientific">Oryza sativa subsp. japonica</name>
    <name type="common">Rice</name>
    <dbReference type="NCBI Taxonomy" id="39947"/>
    <lineage>
        <taxon>Eukaryota</taxon>
        <taxon>Viridiplantae</taxon>
        <taxon>Streptophyta</taxon>
        <taxon>Embryophyta</taxon>
        <taxon>Tracheophyta</taxon>
        <taxon>Spermatophyta</taxon>
        <taxon>Magnoliopsida</taxon>
        <taxon>Liliopsida</taxon>
        <taxon>Poales</taxon>
        <taxon>Poaceae</taxon>
        <taxon>BOP clade</taxon>
        <taxon>Oryzoideae</taxon>
        <taxon>Oryzeae</taxon>
        <taxon>Oryzinae</taxon>
        <taxon>Oryza</taxon>
        <taxon>Oryza sativa</taxon>
    </lineage>
</organism>
<dbReference type="AlphaFoldDB" id="Q2R517"/>
<feature type="compositionally biased region" description="Gly residues" evidence="1">
    <location>
        <begin position="73"/>
        <end position="84"/>
    </location>
</feature>
<dbReference type="Proteomes" id="UP000000763">
    <property type="component" value="Chromosome 11"/>
</dbReference>
<proteinExistence type="predicted"/>
<accession>Q2R517</accession>
<feature type="region of interest" description="Disordered" evidence="1">
    <location>
        <begin position="58"/>
        <end position="99"/>
    </location>
</feature>
<reference evidence="3" key="2">
    <citation type="journal article" date="2008" name="Nucleic Acids Res.">
        <title>The rice annotation project database (RAP-DB): 2008 update.</title>
        <authorList>
            <consortium name="The rice annotation project (RAP)"/>
        </authorList>
    </citation>
    <scope>GENOME REANNOTATION</scope>
    <source>
        <strain evidence="3">cv. Nipponbare</strain>
    </source>
</reference>
<evidence type="ECO:0000256" key="1">
    <source>
        <dbReference type="SAM" id="MobiDB-lite"/>
    </source>
</evidence>
<reference evidence="3" key="1">
    <citation type="journal article" date="2005" name="Nature">
        <title>The map-based sequence of the rice genome.</title>
        <authorList>
            <consortium name="International rice genome sequencing project (IRGSP)"/>
            <person name="Matsumoto T."/>
            <person name="Wu J."/>
            <person name="Kanamori H."/>
            <person name="Katayose Y."/>
            <person name="Fujisawa M."/>
            <person name="Namiki N."/>
            <person name="Mizuno H."/>
            <person name="Yamamoto K."/>
            <person name="Antonio B.A."/>
            <person name="Baba T."/>
            <person name="Sakata K."/>
            <person name="Nagamura Y."/>
            <person name="Aoki H."/>
            <person name="Arikawa K."/>
            <person name="Arita K."/>
            <person name="Bito T."/>
            <person name="Chiden Y."/>
            <person name="Fujitsuka N."/>
            <person name="Fukunaka R."/>
            <person name="Hamada M."/>
            <person name="Harada C."/>
            <person name="Hayashi A."/>
            <person name="Hijishita S."/>
            <person name="Honda M."/>
            <person name="Hosokawa S."/>
            <person name="Ichikawa Y."/>
            <person name="Idonuma A."/>
            <person name="Iijima M."/>
            <person name="Ikeda M."/>
            <person name="Ikeno M."/>
            <person name="Ito K."/>
            <person name="Ito S."/>
            <person name="Ito T."/>
            <person name="Ito Y."/>
            <person name="Ito Y."/>
            <person name="Iwabuchi A."/>
            <person name="Kamiya K."/>
            <person name="Karasawa W."/>
            <person name="Kurita K."/>
            <person name="Katagiri S."/>
            <person name="Kikuta A."/>
            <person name="Kobayashi H."/>
            <person name="Kobayashi N."/>
            <person name="Machita K."/>
            <person name="Maehara T."/>
            <person name="Masukawa M."/>
            <person name="Mizubayashi T."/>
            <person name="Mukai Y."/>
            <person name="Nagasaki H."/>
            <person name="Nagata Y."/>
            <person name="Naito S."/>
            <person name="Nakashima M."/>
            <person name="Nakama Y."/>
            <person name="Nakamichi Y."/>
            <person name="Nakamura M."/>
            <person name="Meguro A."/>
            <person name="Negishi M."/>
            <person name="Ohta I."/>
            <person name="Ohta T."/>
            <person name="Okamoto M."/>
            <person name="Ono N."/>
            <person name="Saji S."/>
            <person name="Sakaguchi M."/>
            <person name="Sakai K."/>
            <person name="Shibata M."/>
            <person name="Shimokawa T."/>
            <person name="Song J."/>
            <person name="Takazaki Y."/>
            <person name="Terasawa K."/>
            <person name="Tsugane M."/>
            <person name="Tsuji K."/>
            <person name="Ueda S."/>
            <person name="Waki K."/>
            <person name="Yamagata H."/>
            <person name="Yamamoto M."/>
            <person name="Yamamoto S."/>
            <person name="Yamane H."/>
            <person name="Yoshiki S."/>
            <person name="Yoshihara R."/>
            <person name="Yukawa K."/>
            <person name="Zhong H."/>
            <person name="Yano M."/>
            <person name="Yuan Q."/>
            <person name="Ouyang S."/>
            <person name="Liu J."/>
            <person name="Jones K.M."/>
            <person name="Gansberger K."/>
            <person name="Moffat K."/>
            <person name="Hill J."/>
            <person name="Bera J."/>
            <person name="Fadrosh D."/>
            <person name="Jin S."/>
            <person name="Johri S."/>
            <person name="Kim M."/>
            <person name="Overton L."/>
            <person name="Reardon M."/>
            <person name="Tsitrin T."/>
            <person name="Vuong H."/>
            <person name="Weaver B."/>
            <person name="Ciecko A."/>
            <person name="Tallon L."/>
            <person name="Jackson J."/>
            <person name="Pai G."/>
            <person name="Aken S.V."/>
            <person name="Utterback T."/>
            <person name="Reidmuller S."/>
            <person name="Feldblyum T."/>
            <person name="Hsiao J."/>
            <person name="Zismann V."/>
            <person name="Iobst S."/>
            <person name="de Vazeille A.R."/>
            <person name="Buell C.R."/>
            <person name="Ying K."/>
            <person name="Li Y."/>
            <person name="Lu T."/>
            <person name="Huang Y."/>
            <person name="Zhao Q."/>
            <person name="Feng Q."/>
            <person name="Zhang L."/>
            <person name="Zhu J."/>
            <person name="Weng Q."/>
            <person name="Mu J."/>
            <person name="Lu Y."/>
            <person name="Fan D."/>
            <person name="Liu Y."/>
            <person name="Guan J."/>
            <person name="Zhang Y."/>
            <person name="Yu S."/>
            <person name="Liu X."/>
            <person name="Zhang Y."/>
            <person name="Hong G."/>
            <person name="Han B."/>
            <person name="Choisne N."/>
            <person name="Demange N."/>
            <person name="Orjeda G."/>
            <person name="Samain S."/>
            <person name="Cattolico L."/>
            <person name="Pelletier E."/>
            <person name="Couloux A."/>
            <person name="Segurens B."/>
            <person name="Wincker P."/>
            <person name="D'Hont A."/>
            <person name="Scarpelli C."/>
            <person name="Weissenbach J."/>
            <person name="Salanoubat M."/>
            <person name="Quetier F."/>
            <person name="Yu Y."/>
            <person name="Kim H.R."/>
            <person name="Rambo T."/>
            <person name="Currie J."/>
            <person name="Collura K."/>
            <person name="Luo M."/>
            <person name="Yang T."/>
            <person name="Ammiraju J.S.S."/>
            <person name="Engler F."/>
            <person name="Soderlund C."/>
            <person name="Wing R.A."/>
            <person name="Palmer L.E."/>
            <person name="de la Bastide M."/>
            <person name="Spiegel L."/>
            <person name="Nascimento L."/>
            <person name="Zutavern T."/>
            <person name="O'Shaughnessy A."/>
            <person name="Dike S."/>
            <person name="Dedhia N."/>
            <person name="Preston R."/>
            <person name="Balija V."/>
            <person name="McCombie W.R."/>
            <person name="Chow T."/>
            <person name="Chen H."/>
            <person name="Chung M."/>
            <person name="Chen C."/>
            <person name="Shaw J."/>
            <person name="Wu H."/>
            <person name="Hsiao K."/>
            <person name="Chao Y."/>
            <person name="Chu M."/>
            <person name="Cheng C."/>
            <person name="Hour A."/>
            <person name="Lee P."/>
            <person name="Lin S."/>
            <person name="Lin Y."/>
            <person name="Liou J."/>
            <person name="Liu S."/>
            <person name="Hsing Y."/>
            <person name="Raghuvanshi S."/>
            <person name="Mohanty A."/>
            <person name="Bharti A.K."/>
            <person name="Gaur A."/>
            <person name="Gupta V."/>
            <person name="Kumar D."/>
            <person name="Ravi V."/>
            <person name="Vij S."/>
            <person name="Kapur A."/>
            <person name="Khurana P."/>
            <person name="Khurana P."/>
            <person name="Khurana J.P."/>
            <person name="Tyagi A.K."/>
            <person name="Gaikwad K."/>
            <person name="Singh A."/>
            <person name="Dalal V."/>
            <person name="Srivastava S."/>
            <person name="Dixit A."/>
            <person name="Pal A.K."/>
            <person name="Ghazi I.A."/>
            <person name="Yadav M."/>
            <person name="Pandit A."/>
            <person name="Bhargava A."/>
            <person name="Sureshbabu K."/>
            <person name="Batra K."/>
            <person name="Sharma T.R."/>
            <person name="Mohapatra T."/>
            <person name="Singh N.K."/>
            <person name="Messing J."/>
            <person name="Nelson A.B."/>
            <person name="Fuks G."/>
            <person name="Kavchok S."/>
            <person name="Keizer G."/>
            <person name="Linton E."/>
            <person name="Llaca V."/>
            <person name="Song R."/>
            <person name="Tanyolac B."/>
            <person name="Young S."/>
            <person name="Ho-Il K."/>
            <person name="Hahn J.H."/>
            <person name="Sangsakoo G."/>
            <person name="Vanavichit A."/>
            <person name="de Mattos Luiz.A.T."/>
            <person name="Zimmer P.D."/>
            <person name="Malone G."/>
            <person name="Dellagostin O."/>
            <person name="de Oliveira A.C."/>
            <person name="Bevan M."/>
            <person name="Bancroft I."/>
            <person name="Minx P."/>
            <person name="Cordum H."/>
            <person name="Wilson R."/>
            <person name="Cheng Z."/>
            <person name="Jin W."/>
            <person name="Jiang J."/>
            <person name="Leong S.A."/>
            <person name="Iwama H."/>
            <person name="Gojobori T."/>
            <person name="Itoh T."/>
            <person name="Niimura Y."/>
            <person name="Fujii Y."/>
            <person name="Habara T."/>
            <person name="Sakai H."/>
            <person name="Sato Y."/>
            <person name="Wilson G."/>
            <person name="Kumar K."/>
            <person name="McCouch S."/>
            <person name="Juretic N."/>
            <person name="Hoen D."/>
            <person name="Wright S."/>
            <person name="Bruskiewich R."/>
            <person name="Bureau T."/>
            <person name="Miyao A."/>
            <person name="Hirochika H."/>
            <person name="Nishikawa T."/>
            <person name="Kadowaki K."/>
            <person name="Sugiura M."/>
            <person name="Burr B."/>
            <person name="Sasaki T."/>
        </authorList>
    </citation>
    <scope>NUCLEOTIDE SEQUENCE [LARGE SCALE GENOMIC DNA]</scope>
    <source>
        <strain evidence="3">cv. Nipponbare</strain>
    </source>
</reference>
<dbReference type="EMBL" id="AC146946">
    <property type="protein sequence ID" value="AAX95255.1"/>
    <property type="molecule type" value="Genomic_DNA"/>
</dbReference>